<name>A0A8J5UIS3_9ASCO</name>
<dbReference type="Proteomes" id="UP000694255">
    <property type="component" value="Unassembled WGS sequence"/>
</dbReference>
<dbReference type="AlphaFoldDB" id="A0A8J5UIS3"/>
<evidence type="ECO:0000259" key="1">
    <source>
        <dbReference type="Pfam" id="PF11766"/>
    </source>
</evidence>
<organism evidence="2 3">
    <name type="scientific">[Candida] subhashii</name>
    <dbReference type="NCBI Taxonomy" id="561895"/>
    <lineage>
        <taxon>Eukaryota</taxon>
        <taxon>Fungi</taxon>
        <taxon>Dikarya</taxon>
        <taxon>Ascomycota</taxon>
        <taxon>Saccharomycotina</taxon>
        <taxon>Pichiomycetes</taxon>
        <taxon>Debaryomycetaceae</taxon>
        <taxon>Spathaspora</taxon>
    </lineage>
</organism>
<reference evidence="2 3" key="1">
    <citation type="journal article" date="2021" name="DNA Res.">
        <title>Genome analysis of Candida subhashii reveals its hybrid nature and dual mitochondrial genome conformations.</title>
        <authorList>
            <person name="Mixao V."/>
            <person name="Hegedusova E."/>
            <person name="Saus E."/>
            <person name="Pryszcz L.P."/>
            <person name="Cillingova A."/>
            <person name="Nosek J."/>
            <person name="Gabaldon T."/>
        </authorList>
    </citation>
    <scope>NUCLEOTIDE SEQUENCE [LARGE SCALE GENOMIC DNA]</scope>
    <source>
        <strain evidence="2 3">CBS 10753</strain>
    </source>
</reference>
<dbReference type="EMBL" id="JAGSYN010000307">
    <property type="protein sequence ID" value="KAG7660406.1"/>
    <property type="molecule type" value="Genomic_DNA"/>
</dbReference>
<dbReference type="OrthoDB" id="3981162at2759"/>
<dbReference type="InterPro" id="IPR024672">
    <property type="entry name" value="Agglutinin-like_N"/>
</dbReference>
<dbReference type="Pfam" id="PF11766">
    <property type="entry name" value="Candida_ALS_N"/>
    <property type="match status" value="1"/>
</dbReference>
<dbReference type="RefSeq" id="XP_049260640.1">
    <property type="nucleotide sequence ID" value="XM_049410216.1"/>
</dbReference>
<dbReference type="GeneID" id="73472880"/>
<evidence type="ECO:0000313" key="2">
    <source>
        <dbReference type="EMBL" id="KAG7660406.1"/>
    </source>
</evidence>
<sequence length="137" mass="15048">MGCVVDGSVVGSTLASGNFYFQLSFNTGGSSLRRDLNRASYFGCGGNTVSFYVGDDELSTNTIFPIVSVTDPTVVARENATVKNQQVYLFDGRCPQGYQSATASFSILDPGGRQKLYFRRQISIRNLYVVSRDSRRN</sequence>
<proteinExistence type="predicted"/>
<comment type="caution">
    <text evidence="2">The sequence shown here is derived from an EMBL/GenBank/DDBJ whole genome shotgun (WGS) entry which is preliminary data.</text>
</comment>
<gene>
    <name evidence="2" type="ORF">J8A68_006081</name>
</gene>
<protein>
    <recommendedName>
        <fullName evidence="1">Agglutinin-like protein N-terminal domain-containing protein</fullName>
    </recommendedName>
</protein>
<evidence type="ECO:0000313" key="3">
    <source>
        <dbReference type="Proteomes" id="UP000694255"/>
    </source>
</evidence>
<accession>A0A8J5UIS3</accession>
<keyword evidence="3" id="KW-1185">Reference proteome</keyword>
<feature type="domain" description="Agglutinin-like protein N-terminal" evidence="1">
    <location>
        <begin position="2"/>
        <end position="111"/>
    </location>
</feature>